<sequence>MPDRASRLGALVTAAVQSGAALVAVVVACGWAVGVARDAACGCRVQIVGGRGPPPAWQAGLWAFVWIASWVAPARRAGLRAGGEGRVGAGVGERVAVPAPPVSLTPTYLIVSAVPDAPAADGVSWCQVQSEGLSSFQFSCLADDLTFPEEGDALSWYLIRLSGGGLRDARCECRRYVQITGSAA</sequence>
<proteinExistence type="predicted"/>
<dbReference type="EMBL" id="BAAATR010000103">
    <property type="protein sequence ID" value="GAA2282591.1"/>
    <property type="molecule type" value="Genomic_DNA"/>
</dbReference>
<evidence type="ECO:0000313" key="1">
    <source>
        <dbReference type="EMBL" id="GAA2282591.1"/>
    </source>
</evidence>
<accession>A0ABP5RZG6</accession>
<keyword evidence="2" id="KW-1185">Reference proteome</keyword>
<gene>
    <name evidence="1" type="ORF">GCM10010430_80470</name>
</gene>
<comment type="caution">
    <text evidence="1">The sequence shown here is derived from an EMBL/GenBank/DDBJ whole genome shotgun (WGS) entry which is preliminary data.</text>
</comment>
<reference evidence="2" key="1">
    <citation type="journal article" date="2019" name="Int. J. Syst. Evol. Microbiol.">
        <title>The Global Catalogue of Microorganisms (GCM) 10K type strain sequencing project: providing services to taxonomists for standard genome sequencing and annotation.</title>
        <authorList>
            <consortium name="The Broad Institute Genomics Platform"/>
            <consortium name="The Broad Institute Genome Sequencing Center for Infectious Disease"/>
            <person name="Wu L."/>
            <person name="Ma J."/>
        </authorList>
    </citation>
    <scope>NUCLEOTIDE SEQUENCE [LARGE SCALE GENOMIC DNA]</scope>
    <source>
        <strain evidence="2">JCM 7356</strain>
    </source>
</reference>
<name>A0ABP5RZG6_9ACTN</name>
<organism evidence="1 2">
    <name type="scientific">Kitasatospora cystarginea</name>
    <dbReference type="NCBI Taxonomy" id="58350"/>
    <lineage>
        <taxon>Bacteria</taxon>
        <taxon>Bacillati</taxon>
        <taxon>Actinomycetota</taxon>
        <taxon>Actinomycetes</taxon>
        <taxon>Kitasatosporales</taxon>
        <taxon>Streptomycetaceae</taxon>
        <taxon>Kitasatospora</taxon>
    </lineage>
</organism>
<protein>
    <submittedName>
        <fullName evidence="1">Uncharacterized protein</fullName>
    </submittedName>
</protein>
<dbReference type="PROSITE" id="PS51257">
    <property type="entry name" value="PROKAR_LIPOPROTEIN"/>
    <property type="match status" value="1"/>
</dbReference>
<dbReference type="Proteomes" id="UP001500305">
    <property type="component" value="Unassembled WGS sequence"/>
</dbReference>
<evidence type="ECO:0000313" key="2">
    <source>
        <dbReference type="Proteomes" id="UP001500305"/>
    </source>
</evidence>